<reference evidence="17 18" key="1">
    <citation type="submission" date="2024-09" db="EMBL/GenBank/DDBJ databases">
        <authorList>
            <person name="Sun Q."/>
            <person name="Mori K."/>
        </authorList>
    </citation>
    <scope>NUCLEOTIDE SEQUENCE [LARGE SCALE GENOMIC DNA]</scope>
    <source>
        <strain evidence="17 18">KCTC 23315</strain>
    </source>
</reference>
<dbReference type="CDD" id="cd08922">
    <property type="entry name" value="FHb-globin"/>
    <property type="match status" value="1"/>
</dbReference>
<evidence type="ECO:0000256" key="6">
    <source>
        <dbReference type="ARBA" id="ARBA00022621"/>
    </source>
</evidence>
<evidence type="ECO:0000256" key="2">
    <source>
        <dbReference type="ARBA" id="ARBA00006401"/>
    </source>
</evidence>
<evidence type="ECO:0000256" key="14">
    <source>
        <dbReference type="RuleBase" id="RU000356"/>
    </source>
</evidence>
<comment type="cofactor">
    <cofactor evidence="1">
        <name>heme b</name>
        <dbReference type="ChEBI" id="CHEBI:60344"/>
    </cofactor>
</comment>
<keyword evidence="6 14" id="KW-0561">Oxygen transport</keyword>
<gene>
    <name evidence="17" type="primary">hmpA</name>
    <name evidence="17" type="ORF">ACFFJP_19530</name>
</gene>
<proteinExistence type="inferred from homology"/>
<dbReference type="Gene3D" id="3.40.50.80">
    <property type="entry name" value="Nucleotide-binding domain of ferredoxin-NADP reductase (FNR) module"/>
    <property type="match status" value="1"/>
</dbReference>
<keyword evidence="14" id="KW-0813">Transport</keyword>
<evidence type="ECO:0000256" key="7">
    <source>
        <dbReference type="ARBA" id="ARBA00022723"/>
    </source>
</evidence>
<dbReference type="InterPro" id="IPR017938">
    <property type="entry name" value="Riboflavin_synthase-like_b-brl"/>
</dbReference>
<dbReference type="Pfam" id="PF00970">
    <property type="entry name" value="FAD_binding_6"/>
    <property type="match status" value="1"/>
</dbReference>
<keyword evidence="10" id="KW-0520">NAD</keyword>
<keyword evidence="5 14" id="KW-0349">Heme</keyword>
<comment type="catalytic activity">
    <reaction evidence="13">
        <text>2 nitric oxide + NADPH + 2 O2 = 2 nitrate + NADP(+) + H(+)</text>
        <dbReference type="Rhea" id="RHEA:19465"/>
        <dbReference type="ChEBI" id="CHEBI:15378"/>
        <dbReference type="ChEBI" id="CHEBI:15379"/>
        <dbReference type="ChEBI" id="CHEBI:16480"/>
        <dbReference type="ChEBI" id="CHEBI:17632"/>
        <dbReference type="ChEBI" id="CHEBI:57783"/>
        <dbReference type="ChEBI" id="CHEBI:58349"/>
        <dbReference type="EC" id="1.14.12.17"/>
    </reaction>
</comment>
<dbReference type="InterPro" id="IPR039261">
    <property type="entry name" value="FNR_nucleotide-bd"/>
</dbReference>
<dbReference type="EMBL" id="JBHLXP010000005">
    <property type="protein sequence ID" value="MFC0050488.1"/>
    <property type="molecule type" value="Genomic_DNA"/>
</dbReference>
<evidence type="ECO:0000256" key="4">
    <source>
        <dbReference type="ARBA" id="ARBA00022575"/>
    </source>
</evidence>
<feature type="domain" description="FAD-binding FR-type" evidence="16">
    <location>
        <begin position="152"/>
        <end position="260"/>
    </location>
</feature>
<dbReference type="InterPro" id="IPR008333">
    <property type="entry name" value="Cbr1-like_FAD-bd_dom"/>
</dbReference>
<evidence type="ECO:0000313" key="18">
    <source>
        <dbReference type="Proteomes" id="UP001589813"/>
    </source>
</evidence>
<name>A0ABV6BK82_9GAMM</name>
<evidence type="ECO:0000256" key="13">
    <source>
        <dbReference type="ARBA" id="ARBA00049433"/>
    </source>
</evidence>
<keyword evidence="4" id="KW-0216">Detoxification</keyword>
<evidence type="ECO:0000256" key="3">
    <source>
        <dbReference type="ARBA" id="ARBA00012229"/>
    </source>
</evidence>
<dbReference type="Gene3D" id="2.40.30.10">
    <property type="entry name" value="Translation factors"/>
    <property type="match status" value="1"/>
</dbReference>
<comment type="similarity">
    <text evidence="14">Belongs to the globin family.</text>
</comment>
<dbReference type="CDD" id="cd06184">
    <property type="entry name" value="flavohem_like_fad_nad_binding"/>
    <property type="match status" value="1"/>
</dbReference>
<dbReference type="Gene3D" id="1.10.490.10">
    <property type="entry name" value="Globins"/>
    <property type="match status" value="1"/>
</dbReference>
<evidence type="ECO:0000256" key="11">
    <source>
        <dbReference type="ARBA" id="ARBA00025094"/>
    </source>
</evidence>
<keyword evidence="7" id="KW-0479">Metal-binding</keyword>
<keyword evidence="18" id="KW-1185">Reference proteome</keyword>
<dbReference type="RefSeq" id="WP_377248353.1">
    <property type="nucleotide sequence ID" value="NZ_JBHLXP010000005.1"/>
</dbReference>
<keyword evidence="17" id="KW-0560">Oxidoreductase</keyword>
<organism evidence="17 18">
    <name type="scientific">Rheinheimera tilapiae</name>
    <dbReference type="NCBI Taxonomy" id="875043"/>
    <lineage>
        <taxon>Bacteria</taxon>
        <taxon>Pseudomonadati</taxon>
        <taxon>Pseudomonadota</taxon>
        <taxon>Gammaproteobacteria</taxon>
        <taxon>Chromatiales</taxon>
        <taxon>Chromatiaceae</taxon>
        <taxon>Rheinheimera</taxon>
    </lineage>
</organism>
<dbReference type="PROSITE" id="PS51384">
    <property type="entry name" value="FAD_FR"/>
    <property type="match status" value="1"/>
</dbReference>
<evidence type="ECO:0000259" key="16">
    <source>
        <dbReference type="PROSITE" id="PS51384"/>
    </source>
</evidence>
<comment type="similarity">
    <text evidence="2">In the C-terminal section; belongs to the flavoprotein pyridine nucleotide cytochrome reductase family.</text>
</comment>
<comment type="caution">
    <text evidence="17">The sequence shown here is derived from an EMBL/GenBank/DDBJ whole genome shotgun (WGS) entry which is preliminary data.</text>
</comment>
<evidence type="ECO:0000259" key="15">
    <source>
        <dbReference type="PROSITE" id="PS01033"/>
    </source>
</evidence>
<evidence type="ECO:0000256" key="10">
    <source>
        <dbReference type="ARBA" id="ARBA00023027"/>
    </source>
</evidence>
<dbReference type="Proteomes" id="UP001589813">
    <property type="component" value="Unassembled WGS sequence"/>
</dbReference>
<evidence type="ECO:0000256" key="12">
    <source>
        <dbReference type="ARBA" id="ARBA00048649"/>
    </source>
</evidence>
<protein>
    <recommendedName>
        <fullName evidence="3">nitric oxide dioxygenase</fullName>
        <ecNumber evidence="3">1.14.12.17</ecNumber>
    </recommendedName>
</protein>
<evidence type="ECO:0000256" key="1">
    <source>
        <dbReference type="ARBA" id="ARBA00001970"/>
    </source>
</evidence>
<evidence type="ECO:0000256" key="5">
    <source>
        <dbReference type="ARBA" id="ARBA00022617"/>
    </source>
</evidence>
<dbReference type="InterPro" id="IPR000971">
    <property type="entry name" value="Globin"/>
</dbReference>
<dbReference type="InterPro" id="IPR001433">
    <property type="entry name" value="OxRdtase_FAD/NAD-bd"/>
</dbReference>
<dbReference type="PANTHER" id="PTHR43396:SF3">
    <property type="entry name" value="FLAVOHEMOPROTEIN"/>
    <property type="match status" value="1"/>
</dbReference>
<dbReference type="PRINTS" id="PR00410">
    <property type="entry name" value="PHEHYDRXLASE"/>
</dbReference>
<accession>A0ABV6BK82</accession>
<feature type="domain" description="Globin" evidence="15">
    <location>
        <begin position="1"/>
        <end position="138"/>
    </location>
</feature>
<dbReference type="GO" id="GO:0008941">
    <property type="term" value="F:nitric oxide dioxygenase NAD(P)H activity"/>
    <property type="evidence" value="ECO:0007669"/>
    <property type="project" value="UniProtKB-EC"/>
</dbReference>
<dbReference type="InterPro" id="IPR009050">
    <property type="entry name" value="Globin-like_sf"/>
</dbReference>
<dbReference type="EC" id="1.14.12.17" evidence="3"/>
<dbReference type="InterPro" id="IPR001709">
    <property type="entry name" value="Flavoprot_Pyr_Nucl_cyt_Rdtase"/>
</dbReference>
<keyword evidence="9" id="KW-0408">Iron</keyword>
<dbReference type="NCBIfam" id="NF009805">
    <property type="entry name" value="PRK13289.1"/>
    <property type="match status" value="1"/>
</dbReference>
<evidence type="ECO:0000256" key="8">
    <source>
        <dbReference type="ARBA" id="ARBA00022857"/>
    </source>
</evidence>
<dbReference type="PRINTS" id="PR00371">
    <property type="entry name" value="FPNCR"/>
</dbReference>
<dbReference type="SUPFAM" id="SSF46458">
    <property type="entry name" value="Globin-like"/>
    <property type="match status" value="1"/>
</dbReference>
<dbReference type="SUPFAM" id="SSF52343">
    <property type="entry name" value="Ferredoxin reductase-like, C-terminal NADP-linked domain"/>
    <property type="match status" value="1"/>
</dbReference>
<comment type="function">
    <text evidence="11">Is involved in NO detoxification in an aerobic process, termed nitric oxide dioxygenase (NOD) reaction that utilizes O(2) and NAD(P)H to convert NO to nitrate, which protects the bacterium from various noxious nitrogen compounds. Therefore, plays a central role in the inducible response to nitrosative stress.</text>
</comment>
<keyword evidence="8" id="KW-0521">NADP</keyword>
<dbReference type="Pfam" id="PF00042">
    <property type="entry name" value="Globin"/>
    <property type="match status" value="1"/>
</dbReference>
<dbReference type="Pfam" id="PF00175">
    <property type="entry name" value="NAD_binding_1"/>
    <property type="match status" value="1"/>
</dbReference>
<dbReference type="SUPFAM" id="SSF63380">
    <property type="entry name" value="Riboflavin synthase domain-like"/>
    <property type="match status" value="1"/>
</dbReference>
<evidence type="ECO:0000256" key="9">
    <source>
        <dbReference type="ARBA" id="ARBA00023004"/>
    </source>
</evidence>
<dbReference type="PROSITE" id="PS01033">
    <property type="entry name" value="GLOBIN"/>
    <property type="match status" value="1"/>
</dbReference>
<dbReference type="InterPro" id="IPR017927">
    <property type="entry name" value="FAD-bd_FR_type"/>
</dbReference>
<sequence>MLTEVQIRLVKGTVPLLESAGVAVTEYFYNRMFNAHPELLDIFNKSNQRSGRQQFALFSAVASYAQHIDDLATLREVVERVANKHTSLFIQPEHYDIVGHHLIATLKELAPDAFNTEVADAWTAAYAVLAGILSGREQQLYTEKRSATGGWYGPRPFKVISKTMESELVCSFVFAPVDGQPVLDYLPGQYLGVKVKPALASNIEIRQYSLSDQANGQTYRISVKRETLPQPGLVSNYLHDEVKVGDVLELLPPAGDFYLQAEPAPTVLISAGVGLTPMLAMLETIVAAGRNTPLWFLHACENRAQHSFVSRLHTLAQQQDNLQRHYWYQQVTTADLKTGLVSAGLMDLGALKDQLPLPQGQFYLCGPAAFMQFVKTQLLQLGVVATNIHYEVFGPHQAL</sequence>
<evidence type="ECO:0000313" key="17">
    <source>
        <dbReference type="EMBL" id="MFC0050488.1"/>
    </source>
</evidence>
<comment type="catalytic activity">
    <reaction evidence="12">
        <text>2 nitric oxide + NADH + 2 O2 = 2 nitrate + NAD(+) + H(+)</text>
        <dbReference type="Rhea" id="RHEA:19469"/>
        <dbReference type="ChEBI" id="CHEBI:15378"/>
        <dbReference type="ChEBI" id="CHEBI:15379"/>
        <dbReference type="ChEBI" id="CHEBI:16480"/>
        <dbReference type="ChEBI" id="CHEBI:17632"/>
        <dbReference type="ChEBI" id="CHEBI:57540"/>
        <dbReference type="ChEBI" id="CHEBI:57945"/>
        <dbReference type="EC" id="1.14.12.17"/>
    </reaction>
</comment>
<dbReference type="PANTHER" id="PTHR43396">
    <property type="entry name" value="FLAVOHEMOPROTEIN"/>
    <property type="match status" value="1"/>
</dbReference>
<dbReference type="InterPro" id="IPR012292">
    <property type="entry name" value="Globin/Proto"/>
</dbReference>